<dbReference type="KEGG" id="adp:NCTC12871_00138"/>
<comment type="similarity">
    <text evidence="3 4">Belongs to the FdhE family.</text>
</comment>
<dbReference type="NCBIfam" id="TIGR01562">
    <property type="entry name" value="FdhE"/>
    <property type="match status" value="1"/>
</dbReference>
<dbReference type="Gene3D" id="3.90.1670.10">
    <property type="entry name" value="FdhE-like domain"/>
    <property type="match status" value="1"/>
</dbReference>
<dbReference type="InterPro" id="IPR056797">
    <property type="entry name" value="FdhE_central"/>
</dbReference>
<dbReference type="Pfam" id="PF04216">
    <property type="entry name" value="FdhE_N"/>
    <property type="match status" value="1"/>
</dbReference>
<feature type="domain" description="FdhE C-terminal" evidence="7">
    <location>
        <begin position="221"/>
        <end position="297"/>
    </location>
</feature>
<dbReference type="PIRSF" id="PIRSF018296">
    <property type="entry name" value="Format_dh_formtn"/>
    <property type="match status" value="1"/>
</dbReference>
<dbReference type="EMBL" id="LR134510">
    <property type="protein sequence ID" value="VEJ08731.1"/>
    <property type="molecule type" value="Genomic_DNA"/>
</dbReference>
<gene>
    <name evidence="4 8" type="primary">fdhE</name>
    <name evidence="8" type="ORF">NCTC12871_00138</name>
</gene>
<dbReference type="SUPFAM" id="SSF144020">
    <property type="entry name" value="FdhE-like"/>
    <property type="match status" value="1"/>
</dbReference>
<protein>
    <recommendedName>
        <fullName evidence="4">Protein FdhE homolog</fullName>
    </recommendedName>
</protein>
<dbReference type="AlphaFoldDB" id="A0A448TSE5"/>
<dbReference type="InterPro" id="IPR006452">
    <property type="entry name" value="Formate_DH_accessory"/>
</dbReference>
<dbReference type="InterPro" id="IPR024064">
    <property type="entry name" value="FdhE-like_sf"/>
</dbReference>
<comment type="subcellular location">
    <subcellularLocation>
        <location evidence="1 4">Cytoplasm</location>
    </subcellularLocation>
</comment>
<sequence>MSIKILSPEEIKAGHKFQQPVLLFPHLTNLYNHRRERLMQLAESHPLKDYLLFIAKLVAAQQKALREFPLTEELDLTSEQLAHYPLDARTWKRDAIWLDMFKYILAEVKVEANETLLATIEGLEKTSDKELNELADKLLQEDFSAVSSDKAVFIWAALMVYWRLLANSIPHSAIMENGQHLTHCPVCHSAPTASIVHMGSEQGLRYLHCSLCETEWNVVRVKCTNCDHTGKISYFMFDKEFAPIRTETCDDCKSYLKIFYQEKDPHLDILADDLASIFLDMKTDEKGYSRSGLNPYLFMDQE</sequence>
<dbReference type="HAMAP" id="MF_00611">
    <property type="entry name" value="FdeH"/>
    <property type="match status" value="1"/>
</dbReference>
<reference evidence="8 9" key="1">
    <citation type="submission" date="2018-12" db="EMBL/GenBank/DDBJ databases">
        <authorList>
            <consortium name="Pathogen Informatics"/>
        </authorList>
    </citation>
    <scope>NUCLEOTIDE SEQUENCE [LARGE SCALE GENOMIC DNA]</scope>
    <source>
        <strain evidence="8 9">NCTC12871</strain>
    </source>
</reference>
<dbReference type="GO" id="GO:0005829">
    <property type="term" value="C:cytosol"/>
    <property type="evidence" value="ECO:0007669"/>
    <property type="project" value="TreeGrafter"/>
</dbReference>
<proteinExistence type="inferred from homology"/>
<organism evidence="8 9">
    <name type="scientific">Actinobacillus delphinicola</name>
    <dbReference type="NCBI Taxonomy" id="51161"/>
    <lineage>
        <taxon>Bacteria</taxon>
        <taxon>Pseudomonadati</taxon>
        <taxon>Pseudomonadota</taxon>
        <taxon>Gammaproteobacteria</taxon>
        <taxon>Pasteurellales</taxon>
        <taxon>Pasteurellaceae</taxon>
        <taxon>Actinobacillus</taxon>
    </lineage>
</organism>
<dbReference type="GO" id="GO:0051604">
    <property type="term" value="P:protein maturation"/>
    <property type="evidence" value="ECO:0007669"/>
    <property type="project" value="TreeGrafter"/>
</dbReference>
<evidence type="ECO:0000256" key="1">
    <source>
        <dbReference type="ARBA" id="ARBA00004496"/>
    </source>
</evidence>
<dbReference type="FunFam" id="3.90.1670.10:FF:000001">
    <property type="entry name" value="Protein FdhE"/>
    <property type="match status" value="1"/>
</dbReference>
<keyword evidence="9" id="KW-1185">Reference proteome</keyword>
<feature type="domain" description="FdhE central" evidence="6">
    <location>
        <begin position="183"/>
        <end position="220"/>
    </location>
</feature>
<keyword evidence="2 4" id="KW-0963">Cytoplasm</keyword>
<dbReference type="InterPro" id="IPR056774">
    <property type="entry name" value="FdhE_N"/>
</dbReference>
<accession>A0A448TSE5</accession>
<evidence type="ECO:0000313" key="9">
    <source>
        <dbReference type="Proteomes" id="UP000279799"/>
    </source>
</evidence>
<dbReference type="RefSeq" id="WP_126598056.1">
    <property type="nucleotide sequence ID" value="NZ_LR134510.1"/>
</dbReference>
<evidence type="ECO:0000259" key="5">
    <source>
        <dbReference type="Pfam" id="PF04216"/>
    </source>
</evidence>
<dbReference type="GO" id="GO:0008199">
    <property type="term" value="F:ferric iron binding"/>
    <property type="evidence" value="ECO:0007669"/>
    <property type="project" value="TreeGrafter"/>
</dbReference>
<evidence type="ECO:0000256" key="2">
    <source>
        <dbReference type="ARBA" id="ARBA00022490"/>
    </source>
</evidence>
<evidence type="ECO:0000313" key="8">
    <source>
        <dbReference type="EMBL" id="VEJ08731.1"/>
    </source>
</evidence>
<name>A0A448TSE5_9PAST</name>
<dbReference type="CDD" id="cd16341">
    <property type="entry name" value="FdhE"/>
    <property type="match status" value="1"/>
</dbReference>
<dbReference type="Pfam" id="PF24860">
    <property type="entry name" value="FdhE_C"/>
    <property type="match status" value="1"/>
</dbReference>
<dbReference type="Pfam" id="PF24859">
    <property type="entry name" value="FdhE_central"/>
    <property type="match status" value="1"/>
</dbReference>
<evidence type="ECO:0000256" key="3">
    <source>
        <dbReference type="ARBA" id="ARBA00061033"/>
    </source>
</evidence>
<evidence type="ECO:0000259" key="6">
    <source>
        <dbReference type="Pfam" id="PF24859"/>
    </source>
</evidence>
<dbReference type="Proteomes" id="UP000279799">
    <property type="component" value="Chromosome"/>
</dbReference>
<comment type="function">
    <text evidence="4">Necessary for formate dehydrogenase activity.</text>
</comment>
<evidence type="ECO:0000259" key="7">
    <source>
        <dbReference type="Pfam" id="PF24860"/>
    </source>
</evidence>
<dbReference type="PANTHER" id="PTHR37689">
    <property type="entry name" value="PROTEIN FDHE"/>
    <property type="match status" value="1"/>
</dbReference>
<evidence type="ECO:0000256" key="4">
    <source>
        <dbReference type="HAMAP-Rule" id="MF_00611"/>
    </source>
</evidence>
<dbReference type="PANTHER" id="PTHR37689:SF1">
    <property type="entry name" value="PROTEIN FDHE"/>
    <property type="match status" value="1"/>
</dbReference>
<dbReference type="OrthoDB" id="9794151at2"/>
<feature type="domain" description="FdhE N-terminal" evidence="5">
    <location>
        <begin position="20"/>
        <end position="177"/>
    </location>
</feature>
<dbReference type="InterPro" id="IPR056796">
    <property type="entry name" value="FdhE_C"/>
</dbReference>